<sequence>MNSLLDAPMSPYFQNLFIVNHKRRHKFVAIAKGGSTTLKRITILDDGISEDGSEDIQGVHDILGFRHNGTSLVDVSSDLFPDYTRVAVYRDPIERFISYYKDKVLNSPLSHARKAGLTPETPLEKILEYLEQELGHSDPLWIDEHIRPQARHYQLHQIDIIVHLDDLNHYLHSIGVETVSREYYNSSENIPVELPEPIQVKLKALYQEDYQIIEQNSAKLWQKSDSISLTTNLKQRNNQMKPLTEIAAFVGDDWKSSPYYDDAEPAMDSQWQYLVYPFIEGSDFSNTIDLAAGHGRNTVKLKEIADKIIIIDINQENLDYCQERFKGEENISYVKTDGTELPGIPDESITFIYCWDAMVHFDSDVIRSYLKEFHRVLVPGGRGFCHHSNYTENPGGDVHVNPGWRNFMSAPLFAHYCAKENLKIVQQKVMDWGVPSLDCLSLFEK</sequence>
<dbReference type="InterPro" id="IPR005331">
    <property type="entry name" value="Sulfotransferase"/>
</dbReference>
<keyword evidence="5" id="KW-1185">Reference proteome</keyword>
<dbReference type="RefSeq" id="WP_012594260.1">
    <property type="nucleotide sequence ID" value="NC_011726.1"/>
</dbReference>
<evidence type="ECO:0000313" key="5">
    <source>
        <dbReference type="Proteomes" id="UP000008204"/>
    </source>
</evidence>
<dbReference type="PANTHER" id="PTHR44942">
    <property type="entry name" value="METHYLTRANSF_11 DOMAIN-CONTAINING PROTEIN"/>
    <property type="match status" value="1"/>
</dbReference>
<dbReference type="OrthoDB" id="421066at2"/>
<feature type="domain" description="Methyltransferase" evidence="3">
    <location>
        <begin position="289"/>
        <end position="381"/>
    </location>
</feature>
<dbReference type="GO" id="GO:0008168">
    <property type="term" value="F:methyltransferase activity"/>
    <property type="evidence" value="ECO:0007669"/>
    <property type="project" value="UniProtKB-KW"/>
</dbReference>
<dbReference type="Pfam" id="PF13649">
    <property type="entry name" value="Methyltransf_25"/>
    <property type="match status" value="1"/>
</dbReference>
<dbReference type="SUPFAM" id="SSF53335">
    <property type="entry name" value="S-adenosyl-L-methionine-dependent methyltransferases"/>
    <property type="match status" value="1"/>
</dbReference>
<dbReference type="eggNOG" id="COG2226">
    <property type="taxonomic scope" value="Bacteria"/>
</dbReference>
<dbReference type="HOGENOM" id="CLU_614985_0_0_3"/>
<evidence type="ECO:0000259" key="3">
    <source>
        <dbReference type="Pfam" id="PF13649"/>
    </source>
</evidence>
<keyword evidence="1 4" id="KW-0489">Methyltransferase</keyword>
<dbReference type="Proteomes" id="UP000008204">
    <property type="component" value="Chromosome"/>
</dbReference>
<evidence type="ECO:0000256" key="2">
    <source>
        <dbReference type="ARBA" id="ARBA00022679"/>
    </source>
</evidence>
<dbReference type="PANTHER" id="PTHR44942:SF4">
    <property type="entry name" value="METHYLTRANSFERASE TYPE 11 DOMAIN-CONTAINING PROTEIN"/>
    <property type="match status" value="1"/>
</dbReference>
<keyword evidence="2 4" id="KW-0808">Transferase</keyword>
<protein>
    <submittedName>
        <fullName evidence="4">Methyltransferase type 11</fullName>
    </submittedName>
</protein>
<proteinExistence type="predicted"/>
<dbReference type="InterPro" id="IPR041698">
    <property type="entry name" value="Methyltransf_25"/>
</dbReference>
<dbReference type="Gene3D" id="3.40.50.150">
    <property type="entry name" value="Vaccinia Virus protein VP39"/>
    <property type="match status" value="1"/>
</dbReference>
<dbReference type="GO" id="GO:0032259">
    <property type="term" value="P:methylation"/>
    <property type="evidence" value="ECO:0007669"/>
    <property type="project" value="UniProtKB-KW"/>
</dbReference>
<dbReference type="CDD" id="cd02440">
    <property type="entry name" value="AdoMet_MTases"/>
    <property type="match status" value="1"/>
</dbReference>
<dbReference type="KEGG" id="cyp:PCC8801_0908"/>
<dbReference type="InterPro" id="IPR029063">
    <property type="entry name" value="SAM-dependent_MTases_sf"/>
</dbReference>
<dbReference type="GO" id="GO:0016020">
    <property type="term" value="C:membrane"/>
    <property type="evidence" value="ECO:0007669"/>
    <property type="project" value="InterPro"/>
</dbReference>
<dbReference type="AlphaFoldDB" id="B7JZP2"/>
<dbReference type="InterPro" id="IPR027417">
    <property type="entry name" value="P-loop_NTPase"/>
</dbReference>
<evidence type="ECO:0000313" key="4">
    <source>
        <dbReference type="EMBL" id="ACK64985.1"/>
    </source>
</evidence>
<name>B7JZP2_RIPO1</name>
<organism evidence="4 5">
    <name type="scientific">Rippkaea orientalis (strain PCC 8801 / RF-1)</name>
    <name type="common">Cyanothece sp. (strain PCC 8801)</name>
    <dbReference type="NCBI Taxonomy" id="41431"/>
    <lineage>
        <taxon>Bacteria</taxon>
        <taxon>Bacillati</taxon>
        <taxon>Cyanobacteriota</taxon>
        <taxon>Cyanophyceae</taxon>
        <taxon>Oscillatoriophycideae</taxon>
        <taxon>Chroococcales</taxon>
        <taxon>Aphanothecaceae</taxon>
        <taxon>Rippkaea</taxon>
        <taxon>Rippkaea orientalis</taxon>
    </lineage>
</organism>
<dbReference type="SUPFAM" id="SSF52540">
    <property type="entry name" value="P-loop containing nucleoside triphosphate hydrolases"/>
    <property type="match status" value="1"/>
</dbReference>
<dbReference type="EMBL" id="CP001287">
    <property type="protein sequence ID" value="ACK64985.1"/>
    <property type="molecule type" value="Genomic_DNA"/>
</dbReference>
<dbReference type="InterPro" id="IPR051052">
    <property type="entry name" value="Diverse_substrate_MTase"/>
</dbReference>
<evidence type="ECO:0000256" key="1">
    <source>
        <dbReference type="ARBA" id="ARBA00022603"/>
    </source>
</evidence>
<reference evidence="5" key="1">
    <citation type="journal article" date="2011" name="MBio">
        <title>Novel metabolic attributes of the genus Cyanothece, comprising a group of unicellular nitrogen-fixing Cyanobacteria.</title>
        <authorList>
            <person name="Bandyopadhyay A."/>
            <person name="Elvitigala T."/>
            <person name="Welsh E."/>
            <person name="Stockel J."/>
            <person name="Liberton M."/>
            <person name="Min H."/>
            <person name="Sherman L.A."/>
            <person name="Pakrasi H.B."/>
        </authorList>
    </citation>
    <scope>NUCLEOTIDE SEQUENCE [LARGE SCALE GENOMIC DNA]</scope>
    <source>
        <strain evidence="5">PCC 8801</strain>
    </source>
</reference>
<dbReference type="GO" id="GO:0008146">
    <property type="term" value="F:sulfotransferase activity"/>
    <property type="evidence" value="ECO:0007669"/>
    <property type="project" value="InterPro"/>
</dbReference>
<dbReference type="STRING" id="41431.PCC8801_0908"/>
<accession>B7JZP2</accession>
<dbReference type="Pfam" id="PF03567">
    <property type="entry name" value="Sulfotransfer_2"/>
    <property type="match status" value="1"/>
</dbReference>
<gene>
    <name evidence="4" type="ordered locus">PCC8801_0908</name>
</gene>